<evidence type="ECO:0000313" key="2">
    <source>
        <dbReference type="EMBL" id="EDV34174.1"/>
    </source>
</evidence>
<feature type="compositionally biased region" description="Polar residues" evidence="1">
    <location>
        <begin position="27"/>
        <end position="42"/>
    </location>
</feature>
<dbReference type="PhylomeDB" id="B3MQW9"/>
<protein>
    <submittedName>
        <fullName evidence="2">Uncharacterized protein</fullName>
    </submittedName>
</protein>
<organism evidence="2 3">
    <name type="scientific">Drosophila ananassae</name>
    <name type="common">Fruit fly</name>
    <dbReference type="NCBI Taxonomy" id="7217"/>
    <lineage>
        <taxon>Eukaryota</taxon>
        <taxon>Metazoa</taxon>
        <taxon>Ecdysozoa</taxon>
        <taxon>Arthropoda</taxon>
        <taxon>Hexapoda</taxon>
        <taxon>Insecta</taxon>
        <taxon>Pterygota</taxon>
        <taxon>Neoptera</taxon>
        <taxon>Endopterygota</taxon>
        <taxon>Diptera</taxon>
        <taxon>Brachycera</taxon>
        <taxon>Muscomorpha</taxon>
        <taxon>Ephydroidea</taxon>
        <taxon>Drosophilidae</taxon>
        <taxon>Drosophila</taxon>
        <taxon>Sophophora</taxon>
    </lineage>
</organism>
<evidence type="ECO:0000256" key="1">
    <source>
        <dbReference type="SAM" id="MobiDB-lite"/>
    </source>
</evidence>
<feature type="region of interest" description="Disordered" evidence="1">
    <location>
        <begin position="1"/>
        <end position="71"/>
    </location>
</feature>
<keyword evidence="3" id="KW-1185">Reference proteome</keyword>
<gene>
    <name evidence="2" type="primary">Dana\GF21172</name>
    <name evidence="2" type="synonym">dana_GLEANR_4394</name>
    <name evidence="2" type="ORF">GF21172</name>
</gene>
<feature type="compositionally biased region" description="Basic and acidic residues" evidence="1">
    <location>
        <begin position="43"/>
        <end position="54"/>
    </location>
</feature>
<dbReference type="KEGG" id="dan:6503857"/>
<dbReference type="GeneID" id="6503857"/>
<feature type="region of interest" description="Disordered" evidence="1">
    <location>
        <begin position="212"/>
        <end position="237"/>
    </location>
</feature>
<dbReference type="AlphaFoldDB" id="B3MQW9"/>
<evidence type="ECO:0000313" key="3">
    <source>
        <dbReference type="Proteomes" id="UP000007801"/>
    </source>
</evidence>
<feature type="compositionally biased region" description="Basic and acidic residues" evidence="1">
    <location>
        <begin position="15"/>
        <end position="24"/>
    </location>
</feature>
<reference evidence="2 3" key="1">
    <citation type="journal article" date="2007" name="Nature">
        <title>Evolution of genes and genomes on the Drosophila phylogeny.</title>
        <authorList>
            <consortium name="Drosophila 12 Genomes Consortium"/>
            <person name="Clark A.G."/>
            <person name="Eisen M.B."/>
            <person name="Smith D.R."/>
            <person name="Bergman C.M."/>
            <person name="Oliver B."/>
            <person name="Markow T.A."/>
            <person name="Kaufman T.C."/>
            <person name="Kellis M."/>
            <person name="Gelbart W."/>
            <person name="Iyer V.N."/>
            <person name="Pollard D.A."/>
            <person name="Sackton T.B."/>
            <person name="Larracuente A.M."/>
            <person name="Singh N.D."/>
            <person name="Abad J.P."/>
            <person name="Abt D.N."/>
            <person name="Adryan B."/>
            <person name="Aguade M."/>
            <person name="Akashi H."/>
            <person name="Anderson W.W."/>
            <person name="Aquadro C.F."/>
            <person name="Ardell D.H."/>
            <person name="Arguello R."/>
            <person name="Artieri C.G."/>
            <person name="Barbash D.A."/>
            <person name="Barker D."/>
            <person name="Barsanti P."/>
            <person name="Batterham P."/>
            <person name="Batzoglou S."/>
            <person name="Begun D."/>
            <person name="Bhutkar A."/>
            <person name="Blanco E."/>
            <person name="Bosak S.A."/>
            <person name="Bradley R.K."/>
            <person name="Brand A.D."/>
            <person name="Brent M.R."/>
            <person name="Brooks A.N."/>
            <person name="Brown R.H."/>
            <person name="Butlin R.K."/>
            <person name="Caggese C."/>
            <person name="Calvi B.R."/>
            <person name="Bernardo de Carvalho A."/>
            <person name="Caspi A."/>
            <person name="Castrezana S."/>
            <person name="Celniker S.E."/>
            <person name="Chang J.L."/>
            <person name="Chapple C."/>
            <person name="Chatterji S."/>
            <person name="Chinwalla A."/>
            <person name="Civetta A."/>
            <person name="Clifton S.W."/>
            <person name="Comeron J.M."/>
            <person name="Costello J.C."/>
            <person name="Coyne J.A."/>
            <person name="Daub J."/>
            <person name="David R.G."/>
            <person name="Delcher A.L."/>
            <person name="Delehaunty K."/>
            <person name="Do C.B."/>
            <person name="Ebling H."/>
            <person name="Edwards K."/>
            <person name="Eickbush T."/>
            <person name="Evans J.D."/>
            <person name="Filipski A."/>
            <person name="Findeiss S."/>
            <person name="Freyhult E."/>
            <person name="Fulton L."/>
            <person name="Fulton R."/>
            <person name="Garcia A.C."/>
            <person name="Gardiner A."/>
            <person name="Garfield D.A."/>
            <person name="Garvin B.E."/>
            <person name="Gibson G."/>
            <person name="Gilbert D."/>
            <person name="Gnerre S."/>
            <person name="Godfrey J."/>
            <person name="Good R."/>
            <person name="Gotea V."/>
            <person name="Gravely B."/>
            <person name="Greenberg A.J."/>
            <person name="Griffiths-Jones S."/>
            <person name="Gross S."/>
            <person name="Guigo R."/>
            <person name="Gustafson E.A."/>
            <person name="Haerty W."/>
            <person name="Hahn M.W."/>
            <person name="Halligan D.L."/>
            <person name="Halpern A.L."/>
            <person name="Halter G.M."/>
            <person name="Han M.V."/>
            <person name="Heger A."/>
            <person name="Hillier L."/>
            <person name="Hinrichs A.S."/>
            <person name="Holmes I."/>
            <person name="Hoskins R.A."/>
            <person name="Hubisz M.J."/>
            <person name="Hultmark D."/>
            <person name="Huntley M.A."/>
            <person name="Jaffe D.B."/>
            <person name="Jagadeeshan S."/>
            <person name="Jeck W.R."/>
            <person name="Johnson J."/>
            <person name="Jones C.D."/>
            <person name="Jordan W.C."/>
            <person name="Karpen G.H."/>
            <person name="Kataoka E."/>
            <person name="Keightley P.D."/>
            <person name="Kheradpour P."/>
            <person name="Kirkness E.F."/>
            <person name="Koerich L.B."/>
            <person name="Kristiansen K."/>
            <person name="Kudrna D."/>
            <person name="Kulathinal R.J."/>
            <person name="Kumar S."/>
            <person name="Kwok R."/>
            <person name="Lander E."/>
            <person name="Langley C.H."/>
            <person name="Lapoint R."/>
            <person name="Lazzaro B.P."/>
            <person name="Lee S.J."/>
            <person name="Levesque L."/>
            <person name="Li R."/>
            <person name="Lin C.F."/>
            <person name="Lin M.F."/>
            <person name="Lindblad-Toh K."/>
            <person name="Llopart A."/>
            <person name="Long M."/>
            <person name="Low L."/>
            <person name="Lozovsky E."/>
            <person name="Lu J."/>
            <person name="Luo M."/>
            <person name="Machado C.A."/>
            <person name="Makalowski W."/>
            <person name="Marzo M."/>
            <person name="Matsuda M."/>
            <person name="Matzkin L."/>
            <person name="McAllister B."/>
            <person name="McBride C.S."/>
            <person name="McKernan B."/>
            <person name="McKernan K."/>
            <person name="Mendez-Lago M."/>
            <person name="Minx P."/>
            <person name="Mollenhauer M.U."/>
            <person name="Montooth K."/>
            <person name="Mount S.M."/>
            <person name="Mu X."/>
            <person name="Myers E."/>
            <person name="Negre B."/>
            <person name="Newfeld S."/>
            <person name="Nielsen R."/>
            <person name="Noor M.A."/>
            <person name="O'Grady P."/>
            <person name="Pachter L."/>
            <person name="Papaceit M."/>
            <person name="Parisi M.J."/>
            <person name="Parisi M."/>
            <person name="Parts L."/>
            <person name="Pedersen J.S."/>
            <person name="Pesole G."/>
            <person name="Phillippy A.M."/>
            <person name="Ponting C.P."/>
            <person name="Pop M."/>
            <person name="Porcelli D."/>
            <person name="Powell J.R."/>
            <person name="Prohaska S."/>
            <person name="Pruitt K."/>
            <person name="Puig M."/>
            <person name="Quesneville H."/>
            <person name="Ram K.R."/>
            <person name="Rand D."/>
            <person name="Rasmussen M.D."/>
            <person name="Reed L.K."/>
            <person name="Reenan R."/>
            <person name="Reily A."/>
            <person name="Remington K.A."/>
            <person name="Rieger T.T."/>
            <person name="Ritchie M.G."/>
            <person name="Robin C."/>
            <person name="Rogers Y.H."/>
            <person name="Rohde C."/>
            <person name="Rozas J."/>
            <person name="Rubenfield M.J."/>
            <person name="Ruiz A."/>
            <person name="Russo S."/>
            <person name="Salzberg S.L."/>
            <person name="Sanchez-Gracia A."/>
            <person name="Saranga D.J."/>
            <person name="Sato H."/>
            <person name="Schaeffer S.W."/>
            <person name="Schatz M.C."/>
            <person name="Schlenke T."/>
            <person name="Schwartz R."/>
            <person name="Segarra C."/>
            <person name="Singh R.S."/>
            <person name="Sirot L."/>
            <person name="Sirota M."/>
            <person name="Sisneros N.B."/>
            <person name="Smith C.D."/>
            <person name="Smith T.F."/>
            <person name="Spieth J."/>
            <person name="Stage D.E."/>
            <person name="Stark A."/>
            <person name="Stephan W."/>
            <person name="Strausberg R.L."/>
            <person name="Strempel S."/>
            <person name="Sturgill D."/>
            <person name="Sutton G."/>
            <person name="Sutton G.G."/>
            <person name="Tao W."/>
            <person name="Teichmann S."/>
            <person name="Tobari Y.N."/>
            <person name="Tomimura Y."/>
            <person name="Tsolas J.M."/>
            <person name="Valente V.L."/>
            <person name="Venter E."/>
            <person name="Venter J.C."/>
            <person name="Vicario S."/>
            <person name="Vieira F.G."/>
            <person name="Vilella A.J."/>
            <person name="Villasante A."/>
            <person name="Walenz B."/>
            <person name="Wang J."/>
            <person name="Wasserman M."/>
            <person name="Watts T."/>
            <person name="Wilson D."/>
            <person name="Wilson R.K."/>
            <person name="Wing R.A."/>
            <person name="Wolfner M.F."/>
            <person name="Wong A."/>
            <person name="Wong G.K."/>
            <person name="Wu C.I."/>
            <person name="Wu G."/>
            <person name="Yamamoto D."/>
            <person name="Yang H.P."/>
            <person name="Yang S.P."/>
            <person name="Yorke J.A."/>
            <person name="Yoshida K."/>
            <person name="Zdobnov E."/>
            <person name="Zhang P."/>
            <person name="Zhang Y."/>
            <person name="Zimin A.V."/>
            <person name="Baldwin J."/>
            <person name="Abdouelleil A."/>
            <person name="Abdulkadir J."/>
            <person name="Abebe A."/>
            <person name="Abera B."/>
            <person name="Abreu J."/>
            <person name="Acer S.C."/>
            <person name="Aftuck L."/>
            <person name="Alexander A."/>
            <person name="An P."/>
            <person name="Anderson E."/>
            <person name="Anderson S."/>
            <person name="Arachi H."/>
            <person name="Azer M."/>
            <person name="Bachantsang P."/>
            <person name="Barry A."/>
            <person name="Bayul T."/>
            <person name="Berlin A."/>
            <person name="Bessette D."/>
            <person name="Bloom T."/>
            <person name="Blye J."/>
            <person name="Boguslavskiy L."/>
            <person name="Bonnet C."/>
            <person name="Boukhgalter B."/>
            <person name="Bourzgui I."/>
            <person name="Brown A."/>
            <person name="Cahill P."/>
            <person name="Channer S."/>
            <person name="Cheshatsang Y."/>
            <person name="Chuda L."/>
            <person name="Citroen M."/>
            <person name="Collymore A."/>
            <person name="Cooke P."/>
            <person name="Costello M."/>
            <person name="D'Aco K."/>
            <person name="Daza R."/>
            <person name="De Haan G."/>
            <person name="DeGray S."/>
            <person name="DeMaso C."/>
            <person name="Dhargay N."/>
            <person name="Dooley K."/>
            <person name="Dooley E."/>
            <person name="Doricent M."/>
            <person name="Dorje P."/>
            <person name="Dorjee K."/>
            <person name="Dupes A."/>
            <person name="Elong R."/>
            <person name="Falk J."/>
            <person name="Farina A."/>
            <person name="Faro S."/>
            <person name="Ferguson D."/>
            <person name="Fisher S."/>
            <person name="Foley C.D."/>
            <person name="Franke A."/>
            <person name="Friedrich D."/>
            <person name="Gadbois L."/>
            <person name="Gearin G."/>
            <person name="Gearin C.R."/>
            <person name="Giannoukos G."/>
            <person name="Goode T."/>
            <person name="Graham J."/>
            <person name="Grandbois E."/>
            <person name="Grewal S."/>
            <person name="Gyaltsen K."/>
            <person name="Hafez N."/>
            <person name="Hagos B."/>
            <person name="Hall J."/>
            <person name="Henson C."/>
            <person name="Hollinger A."/>
            <person name="Honan T."/>
            <person name="Huard M.D."/>
            <person name="Hughes L."/>
            <person name="Hurhula B."/>
            <person name="Husby M.E."/>
            <person name="Kamat A."/>
            <person name="Kanga B."/>
            <person name="Kashin S."/>
            <person name="Khazanovich D."/>
            <person name="Kisner P."/>
            <person name="Lance K."/>
            <person name="Lara M."/>
            <person name="Lee W."/>
            <person name="Lennon N."/>
            <person name="Letendre F."/>
            <person name="LeVine R."/>
            <person name="Lipovsky A."/>
            <person name="Liu X."/>
            <person name="Liu J."/>
            <person name="Liu S."/>
            <person name="Lokyitsang T."/>
            <person name="Lokyitsang Y."/>
            <person name="Lubonja R."/>
            <person name="Lui A."/>
            <person name="MacDonald P."/>
            <person name="Magnisalis V."/>
            <person name="Maru K."/>
            <person name="Matthews C."/>
            <person name="McCusker W."/>
            <person name="McDonough S."/>
            <person name="Mehta T."/>
            <person name="Meldrim J."/>
            <person name="Meneus L."/>
            <person name="Mihai O."/>
            <person name="Mihalev A."/>
            <person name="Mihova T."/>
            <person name="Mittelman R."/>
            <person name="Mlenga V."/>
            <person name="Montmayeur A."/>
            <person name="Mulrain L."/>
            <person name="Navidi A."/>
            <person name="Naylor J."/>
            <person name="Negash T."/>
            <person name="Nguyen T."/>
            <person name="Nguyen N."/>
            <person name="Nicol R."/>
            <person name="Norbu C."/>
            <person name="Norbu N."/>
            <person name="Novod N."/>
            <person name="O'Neill B."/>
            <person name="Osman S."/>
            <person name="Markiewicz E."/>
            <person name="Oyono O.L."/>
            <person name="Patti C."/>
            <person name="Phunkhang P."/>
            <person name="Pierre F."/>
            <person name="Priest M."/>
            <person name="Raghuraman S."/>
            <person name="Rege F."/>
            <person name="Reyes R."/>
            <person name="Rise C."/>
            <person name="Rogov P."/>
            <person name="Ross K."/>
            <person name="Ryan E."/>
            <person name="Settipalli S."/>
            <person name="Shea T."/>
            <person name="Sherpa N."/>
            <person name="Shi L."/>
            <person name="Shih D."/>
            <person name="Sparrow T."/>
            <person name="Spaulding J."/>
            <person name="Stalker J."/>
            <person name="Stange-Thomann N."/>
            <person name="Stavropoulos S."/>
            <person name="Stone C."/>
            <person name="Strader C."/>
            <person name="Tesfaye S."/>
            <person name="Thomson T."/>
            <person name="Thoulutsang Y."/>
            <person name="Thoulutsang D."/>
            <person name="Topham K."/>
            <person name="Topping I."/>
            <person name="Tsamla T."/>
            <person name="Vassiliev H."/>
            <person name="Vo A."/>
            <person name="Wangchuk T."/>
            <person name="Wangdi T."/>
            <person name="Weiand M."/>
            <person name="Wilkinson J."/>
            <person name="Wilson A."/>
            <person name="Yadav S."/>
            <person name="Young G."/>
            <person name="Yu Q."/>
            <person name="Zembek L."/>
            <person name="Zhong D."/>
            <person name="Zimmer A."/>
            <person name="Zwirko Z."/>
            <person name="Jaffe D.B."/>
            <person name="Alvarez P."/>
            <person name="Brockman W."/>
            <person name="Butler J."/>
            <person name="Chin C."/>
            <person name="Gnerre S."/>
            <person name="Grabherr M."/>
            <person name="Kleber M."/>
            <person name="Mauceli E."/>
            <person name="MacCallum I."/>
        </authorList>
    </citation>
    <scope>NUCLEOTIDE SEQUENCE [LARGE SCALE GENOMIC DNA]</scope>
    <source>
        <strain evidence="3">Tucson 14024-0371.13</strain>
    </source>
</reference>
<dbReference type="STRING" id="7217.B3MQW9"/>
<dbReference type="EMBL" id="CH902622">
    <property type="protein sequence ID" value="EDV34174.1"/>
    <property type="molecule type" value="Genomic_DNA"/>
</dbReference>
<dbReference type="OMA" id="RRRQNNW"/>
<dbReference type="OrthoDB" id="8196889at2759"/>
<dbReference type="HOGENOM" id="CLU_102327_0_0_1"/>
<proteinExistence type="predicted"/>
<dbReference type="Proteomes" id="UP000007801">
    <property type="component" value="Unassembled WGS sequence"/>
</dbReference>
<sequence>MPVRGDSDSDSEDDAQLRRLREAADTSLLTNSMFQEQSQPAKQSERDNQPREITNRQQDPVSAKSERYLEEQEPATCDLKVTQEMQRHIWSRLSNIIQQQIEFCEEEKRPLGNKKSVPDRVKLVSTADCYLSADVVIEGPQGPQKKPNIMKRLLPEDESSKEHNANLRLISVSGESVLDGKDLRFWAPKKIRADKIFEYKAQGSKLLAVEPDNEFTERRRKNKWDESKIRKRKKNKQ</sequence>
<accession>B3MQW9</accession>
<name>B3MQW9_DROAN</name>
<dbReference type="eggNOG" id="KOG1263">
    <property type="taxonomic scope" value="Eukaryota"/>
</dbReference>
<dbReference type="InParanoid" id="B3MQW9"/>